<proteinExistence type="predicted"/>
<sequence length="154" mass="16716">MKRRLVLAVPALLLSAACGLGEALADYPTEPVEVSTADLVGVWAGYESSARYDLRADGTFEATGVPVSQLGTFFEDSGRLGPFHGHGHWRLGTMAQSSPQTSRDAVLDFDELLDADNSRIEQRGDVHLNAATPTDAPDHVLILTTTHDWFQRLP</sequence>
<organism evidence="2 3">
    <name type="scientific">Dactylosporangium maewongense</name>
    <dbReference type="NCBI Taxonomy" id="634393"/>
    <lineage>
        <taxon>Bacteria</taxon>
        <taxon>Bacillati</taxon>
        <taxon>Actinomycetota</taxon>
        <taxon>Actinomycetes</taxon>
        <taxon>Micromonosporales</taxon>
        <taxon>Micromonosporaceae</taxon>
        <taxon>Dactylosporangium</taxon>
    </lineage>
</organism>
<dbReference type="RefSeq" id="WP_344509380.1">
    <property type="nucleotide sequence ID" value="NZ_BAAAQD010000022.1"/>
</dbReference>
<accession>A0ABN2C1D3</accession>
<evidence type="ECO:0000313" key="2">
    <source>
        <dbReference type="EMBL" id="GAA1550896.1"/>
    </source>
</evidence>
<feature type="signal peptide" evidence="1">
    <location>
        <begin position="1"/>
        <end position="25"/>
    </location>
</feature>
<evidence type="ECO:0000313" key="3">
    <source>
        <dbReference type="Proteomes" id="UP001501470"/>
    </source>
</evidence>
<gene>
    <name evidence="2" type="ORF">GCM10009827_084410</name>
</gene>
<keyword evidence="1" id="KW-0732">Signal</keyword>
<keyword evidence="3" id="KW-1185">Reference proteome</keyword>
<protein>
    <recommendedName>
        <fullName evidence="4">Lipocalin-like domain-containing protein</fullName>
    </recommendedName>
</protein>
<comment type="caution">
    <text evidence="2">The sequence shown here is derived from an EMBL/GenBank/DDBJ whole genome shotgun (WGS) entry which is preliminary data.</text>
</comment>
<evidence type="ECO:0008006" key="4">
    <source>
        <dbReference type="Google" id="ProtNLM"/>
    </source>
</evidence>
<feature type="chain" id="PRO_5045119428" description="Lipocalin-like domain-containing protein" evidence="1">
    <location>
        <begin position="26"/>
        <end position="154"/>
    </location>
</feature>
<name>A0ABN2C1D3_9ACTN</name>
<evidence type="ECO:0000256" key="1">
    <source>
        <dbReference type="SAM" id="SignalP"/>
    </source>
</evidence>
<dbReference type="Proteomes" id="UP001501470">
    <property type="component" value="Unassembled WGS sequence"/>
</dbReference>
<dbReference type="PROSITE" id="PS51257">
    <property type="entry name" value="PROKAR_LIPOPROTEIN"/>
    <property type="match status" value="1"/>
</dbReference>
<dbReference type="EMBL" id="BAAAQD010000022">
    <property type="protein sequence ID" value="GAA1550896.1"/>
    <property type="molecule type" value="Genomic_DNA"/>
</dbReference>
<reference evidence="2 3" key="1">
    <citation type="journal article" date="2019" name="Int. J. Syst. Evol. Microbiol.">
        <title>The Global Catalogue of Microorganisms (GCM) 10K type strain sequencing project: providing services to taxonomists for standard genome sequencing and annotation.</title>
        <authorList>
            <consortium name="The Broad Institute Genomics Platform"/>
            <consortium name="The Broad Institute Genome Sequencing Center for Infectious Disease"/>
            <person name="Wu L."/>
            <person name="Ma J."/>
        </authorList>
    </citation>
    <scope>NUCLEOTIDE SEQUENCE [LARGE SCALE GENOMIC DNA]</scope>
    <source>
        <strain evidence="2 3">JCM 15933</strain>
    </source>
</reference>